<dbReference type="InterPro" id="IPR027268">
    <property type="entry name" value="Peptidase_M4/M1_CTD_sf"/>
</dbReference>
<keyword evidence="7" id="KW-0479">Metal-binding</keyword>
<keyword evidence="10" id="KW-0482">Metalloprotease</keyword>
<dbReference type="InterPro" id="IPR045357">
    <property type="entry name" value="Aminopeptidase_N-like_N"/>
</dbReference>
<organism evidence="16 17">
    <name type="scientific">Catenuloplanes atrovinosus</name>
    <dbReference type="NCBI Taxonomy" id="137266"/>
    <lineage>
        <taxon>Bacteria</taxon>
        <taxon>Bacillati</taxon>
        <taxon>Actinomycetota</taxon>
        <taxon>Actinomycetes</taxon>
        <taxon>Micromonosporales</taxon>
        <taxon>Micromonosporaceae</taxon>
        <taxon>Catenuloplanes</taxon>
    </lineage>
</organism>
<accession>A0AAE3YTJ5</accession>
<dbReference type="EC" id="3.4.11.2" evidence="4"/>
<evidence type="ECO:0000256" key="3">
    <source>
        <dbReference type="ARBA" id="ARBA00010136"/>
    </source>
</evidence>
<evidence type="ECO:0000256" key="10">
    <source>
        <dbReference type="ARBA" id="ARBA00023049"/>
    </source>
</evidence>
<keyword evidence="9" id="KW-0862">Zinc</keyword>
<dbReference type="GO" id="GO:0006508">
    <property type="term" value="P:proteolysis"/>
    <property type="evidence" value="ECO:0007669"/>
    <property type="project" value="UniProtKB-KW"/>
</dbReference>
<dbReference type="Gene3D" id="2.60.40.1730">
    <property type="entry name" value="tricorn interacting facor f3 domain"/>
    <property type="match status" value="1"/>
</dbReference>
<evidence type="ECO:0000256" key="11">
    <source>
        <dbReference type="ARBA" id="ARBA00029811"/>
    </source>
</evidence>
<dbReference type="Gene3D" id="1.10.390.10">
    <property type="entry name" value="Neutral Protease Domain 2"/>
    <property type="match status" value="1"/>
</dbReference>
<dbReference type="Pfam" id="PF17900">
    <property type="entry name" value="Peptidase_M1_N"/>
    <property type="match status" value="1"/>
</dbReference>
<comment type="cofactor">
    <cofactor evidence="2">
        <name>Zn(2+)</name>
        <dbReference type="ChEBI" id="CHEBI:29105"/>
    </cofactor>
</comment>
<dbReference type="GO" id="GO:0016285">
    <property type="term" value="F:alanyl aminopeptidase activity"/>
    <property type="evidence" value="ECO:0007669"/>
    <property type="project" value="UniProtKB-EC"/>
</dbReference>
<dbReference type="InterPro" id="IPR050344">
    <property type="entry name" value="Peptidase_M1_aminopeptidases"/>
</dbReference>
<evidence type="ECO:0000256" key="2">
    <source>
        <dbReference type="ARBA" id="ARBA00001947"/>
    </source>
</evidence>
<comment type="similarity">
    <text evidence="3">Belongs to the peptidase M1 family.</text>
</comment>
<keyword evidence="16" id="KW-0031">Aminopeptidase</keyword>
<evidence type="ECO:0000259" key="14">
    <source>
        <dbReference type="Pfam" id="PF01433"/>
    </source>
</evidence>
<comment type="catalytic activity">
    <reaction evidence="1">
        <text>Release of an N-terminal amino acid, Xaa-|-Yaa- from a peptide, amide or arylamide. Xaa is preferably Ala, but may be most amino acids including Pro (slow action). When a terminal hydrophobic residue is followed by a prolyl residue, the two may be released as an intact Xaa-Pro dipeptide.</text>
        <dbReference type="EC" id="3.4.11.2"/>
    </reaction>
</comment>
<dbReference type="PROSITE" id="PS51257">
    <property type="entry name" value="PROKAR_LIPOPROTEIN"/>
    <property type="match status" value="1"/>
</dbReference>
<evidence type="ECO:0000256" key="12">
    <source>
        <dbReference type="ARBA" id="ARBA00031533"/>
    </source>
</evidence>
<sequence length="482" mass="52185">MRRSLLGSLSRRAGVRWIAATLVATSTLAACGSLPDDVLGIGGGGGVGAGADGLGDPYFPRYGNGGYDVGHYDIRVRYDPDSDRLSGNVAISATAVMPLRRFNLDFEGLPVSRAVVAGRPATTRQRGSELQVTPESELTGAFTVELEYAGVPTMIPEAALGRGGFRHTDDGAVVIGQPESASSWFPVNDHPLDKATYRVEITVPEGRTALSNGVPDGSTTADGWTTWRWAERVPMASYLATMVVGDFRVQSGSHRDRPMVTAVAASIPAGGVEDAALARTGEIADFLEERFGPYPMEAYGGVIVADETVKFALENQSRPVYGPDYFRREDDGTWLVAHELAHQWFGNSVSIAGWQHIWLNEGFATYAQWLWDEHNRGAAVQTVFEATYGATDWSVRTGDPGRANIFSNGVYHRGALTVHALRLTVGDEAFFDILKTWTAERRNGNVVTADFVALAERVSGESLRPLFDAWLFGTTQPPVPER</sequence>
<dbReference type="PANTHER" id="PTHR11533:SF297">
    <property type="entry name" value="AMINOPEPTIDASE N"/>
    <property type="match status" value="1"/>
</dbReference>
<dbReference type="Pfam" id="PF01433">
    <property type="entry name" value="Peptidase_M1"/>
    <property type="match status" value="1"/>
</dbReference>
<evidence type="ECO:0000259" key="15">
    <source>
        <dbReference type="Pfam" id="PF17900"/>
    </source>
</evidence>
<evidence type="ECO:0000256" key="5">
    <source>
        <dbReference type="ARBA" id="ARBA00015611"/>
    </source>
</evidence>
<evidence type="ECO:0000313" key="16">
    <source>
        <dbReference type="EMBL" id="MDR7279380.1"/>
    </source>
</evidence>
<dbReference type="GO" id="GO:0008237">
    <property type="term" value="F:metallopeptidase activity"/>
    <property type="evidence" value="ECO:0007669"/>
    <property type="project" value="UniProtKB-KW"/>
</dbReference>
<dbReference type="EMBL" id="JAVDYB010000001">
    <property type="protein sequence ID" value="MDR7279380.1"/>
    <property type="molecule type" value="Genomic_DNA"/>
</dbReference>
<comment type="caution">
    <text evidence="16">The sequence shown here is derived from an EMBL/GenBank/DDBJ whole genome shotgun (WGS) entry which is preliminary data.</text>
</comment>
<evidence type="ECO:0000256" key="13">
    <source>
        <dbReference type="SAM" id="SignalP"/>
    </source>
</evidence>
<feature type="chain" id="PRO_5042296106" description="Aminopeptidase N" evidence="13">
    <location>
        <begin position="30"/>
        <end position="482"/>
    </location>
</feature>
<dbReference type="InterPro" id="IPR001930">
    <property type="entry name" value="Peptidase_M1"/>
</dbReference>
<feature type="domain" description="Peptidase M1 membrane alanine aminopeptidase" evidence="14">
    <location>
        <begin position="278"/>
        <end position="470"/>
    </location>
</feature>
<evidence type="ECO:0000256" key="1">
    <source>
        <dbReference type="ARBA" id="ARBA00000098"/>
    </source>
</evidence>
<dbReference type="SUPFAM" id="SSF63737">
    <property type="entry name" value="Leukotriene A4 hydrolase N-terminal domain"/>
    <property type="match status" value="1"/>
</dbReference>
<dbReference type="GO" id="GO:0008270">
    <property type="term" value="F:zinc ion binding"/>
    <property type="evidence" value="ECO:0007669"/>
    <property type="project" value="InterPro"/>
</dbReference>
<keyword evidence="6" id="KW-0645">Protease</keyword>
<name>A0AAE3YTJ5_9ACTN</name>
<evidence type="ECO:0000256" key="9">
    <source>
        <dbReference type="ARBA" id="ARBA00022833"/>
    </source>
</evidence>
<dbReference type="AlphaFoldDB" id="A0AAE3YTJ5"/>
<evidence type="ECO:0000256" key="8">
    <source>
        <dbReference type="ARBA" id="ARBA00022801"/>
    </source>
</evidence>
<dbReference type="PRINTS" id="PR00756">
    <property type="entry name" value="ALADIPTASE"/>
</dbReference>
<evidence type="ECO:0000256" key="6">
    <source>
        <dbReference type="ARBA" id="ARBA00022670"/>
    </source>
</evidence>
<keyword evidence="8" id="KW-0378">Hydrolase</keyword>
<keyword evidence="17" id="KW-1185">Reference proteome</keyword>
<dbReference type="InterPro" id="IPR042097">
    <property type="entry name" value="Aminopeptidase_N-like_N_sf"/>
</dbReference>
<dbReference type="Proteomes" id="UP001183643">
    <property type="component" value="Unassembled WGS sequence"/>
</dbReference>
<reference evidence="16" key="1">
    <citation type="submission" date="2023-07" db="EMBL/GenBank/DDBJ databases">
        <title>Sequencing the genomes of 1000 actinobacteria strains.</title>
        <authorList>
            <person name="Klenk H.-P."/>
        </authorList>
    </citation>
    <scope>NUCLEOTIDE SEQUENCE</scope>
    <source>
        <strain evidence="16">DSM 44707</strain>
    </source>
</reference>
<evidence type="ECO:0000256" key="4">
    <source>
        <dbReference type="ARBA" id="ARBA00012564"/>
    </source>
</evidence>
<proteinExistence type="inferred from homology"/>
<keyword evidence="13" id="KW-0732">Signal</keyword>
<dbReference type="CDD" id="cd09603">
    <property type="entry name" value="M1_APN_like"/>
    <property type="match status" value="1"/>
</dbReference>
<evidence type="ECO:0000313" key="17">
    <source>
        <dbReference type="Proteomes" id="UP001183643"/>
    </source>
</evidence>
<dbReference type="InterPro" id="IPR014782">
    <property type="entry name" value="Peptidase_M1_dom"/>
</dbReference>
<feature type="domain" description="Aminopeptidase N-like N-terminal" evidence="15">
    <location>
        <begin position="71"/>
        <end position="239"/>
    </location>
</feature>
<dbReference type="SUPFAM" id="SSF55486">
    <property type="entry name" value="Metalloproteases ('zincins'), catalytic domain"/>
    <property type="match status" value="1"/>
</dbReference>
<feature type="signal peptide" evidence="13">
    <location>
        <begin position="1"/>
        <end position="29"/>
    </location>
</feature>
<gene>
    <name evidence="16" type="ORF">J2S41_006158</name>
</gene>
<protein>
    <recommendedName>
        <fullName evidence="5">Aminopeptidase N</fullName>
        <ecNumber evidence="4">3.4.11.2</ecNumber>
    </recommendedName>
    <alternativeName>
        <fullName evidence="11">Alanine aminopeptidase</fullName>
    </alternativeName>
    <alternativeName>
        <fullName evidence="12">Lysyl aminopeptidase</fullName>
    </alternativeName>
</protein>
<dbReference type="PANTHER" id="PTHR11533">
    <property type="entry name" value="PROTEASE M1 ZINC METALLOPROTEASE"/>
    <property type="match status" value="1"/>
</dbReference>
<evidence type="ECO:0000256" key="7">
    <source>
        <dbReference type="ARBA" id="ARBA00022723"/>
    </source>
</evidence>